<dbReference type="AlphaFoldDB" id="A0AAJ8BW84"/>
<sequence>MDMVTGILRDNFAFSSHVSDRGRNWPLTDCFDGNCLSVYKSGEHSEIGEGQDRRVVMACSKYQESKRLLIWGRRLRFTPRGIPRYAFNYYQVLWFYYHVDGIHLTLLWIPFSPA</sequence>
<organism evidence="1">
    <name type="scientific">Aspergillus niger</name>
    <dbReference type="NCBI Taxonomy" id="5061"/>
    <lineage>
        <taxon>Eukaryota</taxon>
        <taxon>Fungi</taxon>
        <taxon>Dikarya</taxon>
        <taxon>Ascomycota</taxon>
        <taxon>Pezizomycotina</taxon>
        <taxon>Eurotiomycetes</taxon>
        <taxon>Eurotiomycetidae</taxon>
        <taxon>Eurotiales</taxon>
        <taxon>Aspergillaceae</taxon>
        <taxon>Aspergillus</taxon>
        <taxon>Aspergillus subgen. Circumdati</taxon>
    </lineage>
</organism>
<dbReference type="RefSeq" id="XP_059604838.1">
    <property type="nucleotide sequence ID" value="XM_059745188.1"/>
</dbReference>
<accession>A0AAJ8BW84</accession>
<proteinExistence type="predicted"/>
<dbReference type="KEGG" id="ang:An16g05980"/>
<dbReference type="VEuPathDB" id="FungiDB:An16g05980"/>
<dbReference type="GeneID" id="84593455"/>
<evidence type="ECO:0000313" key="1">
    <source>
        <dbReference type="RefSeq" id="XP_059604838.1"/>
    </source>
</evidence>
<protein>
    <submittedName>
        <fullName evidence="1">Uncharacterized protein</fullName>
    </submittedName>
</protein>
<gene>
    <name evidence="1" type="ORF">An16g05980</name>
</gene>
<name>A0AAJ8BW84_ASPNG</name>
<reference evidence="1" key="1">
    <citation type="submission" date="2025-02" db="EMBL/GenBank/DDBJ databases">
        <authorList>
            <consortium name="NCBI Genome Project"/>
        </authorList>
    </citation>
    <scope>NUCLEOTIDE SEQUENCE</scope>
</reference>
<reference evidence="1" key="2">
    <citation type="submission" date="2025-08" db="UniProtKB">
        <authorList>
            <consortium name="RefSeq"/>
        </authorList>
    </citation>
    <scope>IDENTIFICATION</scope>
</reference>